<evidence type="ECO:0008006" key="4">
    <source>
        <dbReference type="Google" id="ProtNLM"/>
    </source>
</evidence>
<evidence type="ECO:0000313" key="3">
    <source>
        <dbReference type="Proteomes" id="UP000481360"/>
    </source>
</evidence>
<comment type="caution">
    <text evidence="2">The sequence shown here is derived from an EMBL/GenBank/DDBJ whole genome shotgun (WGS) entry which is preliminary data.</text>
</comment>
<dbReference type="EMBL" id="JAAMPJ010000009">
    <property type="protein sequence ID" value="NGY63332.1"/>
    <property type="molecule type" value="Genomic_DNA"/>
</dbReference>
<dbReference type="AlphaFoldDB" id="A0A7C9VUK9"/>
<accession>A0A7C9VUK9</accession>
<gene>
    <name evidence="2" type="ORF">G7043_30865</name>
</gene>
<feature type="transmembrane region" description="Helical" evidence="1">
    <location>
        <begin position="462"/>
        <end position="488"/>
    </location>
</feature>
<feature type="transmembrane region" description="Helical" evidence="1">
    <location>
        <begin position="7"/>
        <end position="25"/>
    </location>
</feature>
<keyword evidence="1" id="KW-1133">Transmembrane helix</keyword>
<feature type="transmembrane region" description="Helical" evidence="1">
    <location>
        <begin position="37"/>
        <end position="54"/>
    </location>
</feature>
<protein>
    <recommendedName>
        <fullName evidence="4">NACHT domain-containing protein</fullName>
    </recommendedName>
</protein>
<dbReference type="SUPFAM" id="SSF52540">
    <property type="entry name" value="P-loop containing nucleoside triphosphate hydrolases"/>
    <property type="match status" value="1"/>
</dbReference>
<feature type="transmembrane region" description="Helical" evidence="1">
    <location>
        <begin position="423"/>
        <end position="442"/>
    </location>
</feature>
<feature type="transmembrane region" description="Helical" evidence="1">
    <location>
        <begin position="541"/>
        <end position="561"/>
    </location>
</feature>
<dbReference type="InterPro" id="IPR027417">
    <property type="entry name" value="P-loop_NTPase"/>
</dbReference>
<evidence type="ECO:0000313" key="2">
    <source>
        <dbReference type="EMBL" id="NGY63332.1"/>
    </source>
</evidence>
<keyword evidence="1" id="KW-0812">Transmembrane</keyword>
<dbReference type="Gene3D" id="3.40.50.300">
    <property type="entry name" value="P-loop containing nucleotide triphosphate hydrolases"/>
    <property type="match status" value="1"/>
</dbReference>
<dbReference type="Proteomes" id="UP000481360">
    <property type="component" value="Unassembled WGS sequence"/>
</dbReference>
<feature type="transmembrane region" description="Helical" evidence="1">
    <location>
        <begin position="509"/>
        <end position="535"/>
    </location>
</feature>
<sequence>MHLGRRWFVIIAFGLTLLGFVVWLATSDNGLDTGDKVASIAGALIGFVTLLVTLRPNASTTTRDPGEAVEDLARFVTRQWEREADARGLTRHEPLDVRWASTERPVAPSAAEVVGTDAMAARPTRLKLHGGVEDLADVLRKLPGRQLVLLGEPGSGKTSAAALLTLRLLARRQAGEPVPVLFPLASWDPKTQDLETWMAQRISVDHPAFRRRGVHGPDAARDLVERGLVLPVLDALDEVASKVGAVQGIAQVVGRRKPMVLTCRADDYEEIIRETGVPVGRAAVVELKPVTAREAARYLATGTPDGDQRWQPVVTTLREEPEGVLARALSTPLSVYLAKTAYTPPSTNPADLLAHSTSTAVEHHLLEAYLPALYPAPEAVKARKWLAFLARRLAASPVAGNLAWWRLFLLLPKPHVVTSATRAGLAGAVLVAAIVIESLATGELYPLRDARSFVNFFGVLPYFLLLSAIALAPVGALVGAVATVLAALRPQAGRVLVPLPRNLVLTWRTTTRVMAVQLPFGALLMVLLGTFLWPGLQLKNLVLLGLLAGVAASVYSFTTTITVDAPVDGPSALASDRRTTLSYLSLWVVVYTGLAVVLSSKGGPVSPDNTVSAVQLTVAFATWLNFSGAWARFGIARLWFALFRKLPCRLMRFLDDAHRRGVLRQVGAAYEFRHQRLQQYFSQR</sequence>
<keyword evidence="3" id="KW-1185">Reference proteome</keyword>
<name>A0A7C9VUK9_9PSEU</name>
<evidence type="ECO:0000256" key="1">
    <source>
        <dbReference type="SAM" id="Phobius"/>
    </source>
</evidence>
<feature type="transmembrane region" description="Helical" evidence="1">
    <location>
        <begin position="581"/>
        <end position="600"/>
    </location>
</feature>
<keyword evidence="1" id="KW-0472">Membrane</keyword>
<reference evidence="2 3" key="1">
    <citation type="submission" date="2020-03" db="EMBL/GenBank/DDBJ databases">
        <title>Isolation and identification of active actinomycetes.</title>
        <authorList>
            <person name="Sun X."/>
        </authorList>
    </citation>
    <scope>NUCLEOTIDE SEQUENCE [LARGE SCALE GENOMIC DNA]</scope>
    <source>
        <strain evidence="2 3">NEAU-D13</strain>
    </source>
</reference>
<feature type="transmembrane region" description="Helical" evidence="1">
    <location>
        <begin position="620"/>
        <end position="643"/>
    </location>
</feature>
<proteinExistence type="predicted"/>
<organism evidence="2 3">
    <name type="scientific">Lentzea alba</name>
    <dbReference type="NCBI Taxonomy" id="2714351"/>
    <lineage>
        <taxon>Bacteria</taxon>
        <taxon>Bacillati</taxon>
        <taxon>Actinomycetota</taxon>
        <taxon>Actinomycetes</taxon>
        <taxon>Pseudonocardiales</taxon>
        <taxon>Pseudonocardiaceae</taxon>
        <taxon>Lentzea</taxon>
    </lineage>
</organism>
<dbReference type="RefSeq" id="WP_166051124.1">
    <property type="nucleotide sequence ID" value="NZ_JAAMPJ010000009.1"/>
</dbReference>